<evidence type="ECO:0000313" key="2">
    <source>
        <dbReference type="Proteomes" id="UP000187203"/>
    </source>
</evidence>
<sequence>MATKQRQPRVAALGFEVNQPAVVTGFGVLVFRVDPI</sequence>
<organism evidence="1 2">
    <name type="scientific">Corchorus olitorius</name>
    <dbReference type="NCBI Taxonomy" id="93759"/>
    <lineage>
        <taxon>Eukaryota</taxon>
        <taxon>Viridiplantae</taxon>
        <taxon>Streptophyta</taxon>
        <taxon>Embryophyta</taxon>
        <taxon>Tracheophyta</taxon>
        <taxon>Spermatophyta</taxon>
        <taxon>Magnoliopsida</taxon>
        <taxon>eudicotyledons</taxon>
        <taxon>Gunneridae</taxon>
        <taxon>Pentapetalae</taxon>
        <taxon>rosids</taxon>
        <taxon>malvids</taxon>
        <taxon>Malvales</taxon>
        <taxon>Malvaceae</taxon>
        <taxon>Grewioideae</taxon>
        <taxon>Apeibeae</taxon>
        <taxon>Corchorus</taxon>
    </lineage>
</organism>
<keyword evidence="2" id="KW-1185">Reference proteome</keyword>
<accession>A0A1R3JU19</accession>
<dbReference type="EMBL" id="AWUE01015354">
    <property type="protein sequence ID" value="OMO98284.1"/>
    <property type="molecule type" value="Genomic_DNA"/>
</dbReference>
<proteinExistence type="predicted"/>
<name>A0A1R3JU19_9ROSI</name>
<dbReference type="AlphaFoldDB" id="A0A1R3JU19"/>
<comment type="caution">
    <text evidence="1">The sequence shown here is derived from an EMBL/GenBank/DDBJ whole genome shotgun (WGS) entry which is preliminary data.</text>
</comment>
<evidence type="ECO:0000313" key="1">
    <source>
        <dbReference type="EMBL" id="OMO98284.1"/>
    </source>
</evidence>
<protein>
    <submittedName>
        <fullName evidence="1">Uncharacterized protein</fullName>
    </submittedName>
</protein>
<dbReference type="Proteomes" id="UP000187203">
    <property type="component" value="Unassembled WGS sequence"/>
</dbReference>
<gene>
    <name evidence="1" type="ORF">COLO4_14028</name>
</gene>
<reference evidence="2" key="1">
    <citation type="submission" date="2013-09" db="EMBL/GenBank/DDBJ databases">
        <title>Corchorus olitorius genome sequencing.</title>
        <authorList>
            <person name="Alam M."/>
            <person name="Haque M.S."/>
            <person name="Islam M.S."/>
            <person name="Emdad E.M."/>
            <person name="Islam M.M."/>
            <person name="Ahmed B."/>
            <person name="Halim A."/>
            <person name="Hossen Q.M.M."/>
            <person name="Hossain M.Z."/>
            <person name="Ahmed R."/>
            <person name="Khan M.M."/>
            <person name="Islam R."/>
            <person name="Rashid M.M."/>
            <person name="Khan S.A."/>
            <person name="Rahman M.S."/>
            <person name="Alam M."/>
            <person name="Yahiya A.S."/>
            <person name="Khan M.S."/>
            <person name="Azam M.S."/>
            <person name="Haque T."/>
            <person name="Lashkar M.Z.H."/>
            <person name="Akhand A.I."/>
            <person name="Morshed G."/>
            <person name="Roy S."/>
            <person name="Uddin K.S."/>
            <person name="Rabeya T."/>
            <person name="Hossain A.S."/>
            <person name="Chowdhury A."/>
            <person name="Snigdha A.R."/>
            <person name="Mortoza M.S."/>
            <person name="Matin S.A."/>
            <person name="Hoque S.M.E."/>
            <person name="Islam M.K."/>
            <person name="Roy D.K."/>
            <person name="Haider R."/>
            <person name="Moosa M.M."/>
            <person name="Elias S.M."/>
            <person name="Hasan A.M."/>
            <person name="Jahan S."/>
            <person name="Shafiuddin M."/>
            <person name="Mahmood N."/>
            <person name="Shommy N.S."/>
        </authorList>
    </citation>
    <scope>NUCLEOTIDE SEQUENCE [LARGE SCALE GENOMIC DNA]</scope>
    <source>
        <strain evidence="2">cv. O-4</strain>
    </source>
</reference>